<evidence type="ECO:0000256" key="1">
    <source>
        <dbReference type="PROSITE-ProRule" id="PRU01363"/>
    </source>
</evidence>
<dbReference type="Proteomes" id="UP000031675">
    <property type="component" value="Unassembled WGS sequence"/>
</dbReference>
<dbReference type="RefSeq" id="WP_040276954.1">
    <property type="nucleotide sequence ID" value="NZ_JROO01000089.1"/>
</dbReference>
<sequence>GRGTVWSGRVSVGSHPWLADHAVGGQVWVPGTALLELGLHAALRTASAGVEELTLRQPLVLPERGGVEVQVVVEPGPRPEVGVYSRSAGDEQAVWQ</sequence>
<organism evidence="3 4">
    <name type="scientific">Streptomonospora alba</name>
    <dbReference type="NCBI Taxonomy" id="183763"/>
    <lineage>
        <taxon>Bacteria</taxon>
        <taxon>Bacillati</taxon>
        <taxon>Actinomycetota</taxon>
        <taxon>Actinomycetes</taxon>
        <taxon>Streptosporangiales</taxon>
        <taxon>Nocardiopsidaceae</taxon>
        <taxon>Streptomonospora</taxon>
    </lineage>
</organism>
<evidence type="ECO:0000259" key="2">
    <source>
        <dbReference type="PROSITE" id="PS52019"/>
    </source>
</evidence>
<dbReference type="InterPro" id="IPR042104">
    <property type="entry name" value="PKS_dehydratase_sf"/>
</dbReference>
<keyword evidence="4" id="KW-1185">Reference proteome</keyword>
<dbReference type="STRING" id="183763.LP52_25395"/>
<evidence type="ECO:0000313" key="3">
    <source>
        <dbReference type="EMBL" id="KIH96376.1"/>
    </source>
</evidence>
<feature type="non-terminal residue" evidence="3">
    <location>
        <position position="1"/>
    </location>
</feature>
<evidence type="ECO:0000313" key="4">
    <source>
        <dbReference type="Proteomes" id="UP000031675"/>
    </source>
</evidence>
<name>A0A0C2J4R0_9ACTN</name>
<reference evidence="4" key="1">
    <citation type="journal article" date="2015" name="Chem. Biol.">
        <title>Structure, bioactivity, and resistance mechanism of streptomonomicin, an unusual lasso Peptide from an understudied halophilic actinomycete.</title>
        <authorList>
            <person name="Metelev M."/>
            <person name="Tietz J.I."/>
            <person name="Melby J.O."/>
            <person name="Blair P.M."/>
            <person name="Zhu L."/>
            <person name="Livnat I."/>
            <person name="Severinov K."/>
            <person name="Mitchell D.A."/>
        </authorList>
    </citation>
    <scope>NUCLEOTIDE SEQUENCE [LARGE SCALE GENOMIC DNA]</scope>
    <source>
        <strain evidence="4">YIM 90003</strain>
    </source>
</reference>
<proteinExistence type="predicted"/>
<dbReference type="AlphaFoldDB" id="A0A0C2J4R0"/>
<protein>
    <recommendedName>
        <fullName evidence="2">PKS/mFAS DH domain-containing protein</fullName>
    </recommendedName>
</protein>
<accession>A0A0C2J4R0</accession>
<dbReference type="InterPro" id="IPR049552">
    <property type="entry name" value="PKS_DH_N"/>
</dbReference>
<feature type="domain" description="PKS/mFAS DH" evidence="2">
    <location>
        <begin position="1"/>
        <end position="96"/>
    </location>
</feature>
<dbReference type="EMBL" id="JROO01000089">
    <property type="protein sequence ID" value="KIH96376.1"/>
    <property type="molecule type" value="Genomic_DNA"/>
</dbReference>
<dbReference type="SMART" id="SM00826">
    <property type="entry name" value="PKS_DH"/>
    <property type="match status" value="1"/>
</dbReference>
<gene>
    <name evidence="3" type="ORF">LP52_25395</name>
</gene>
<comment type="caution">
    <text evidence="1">Lacks conserved residue(s) required for the propagation of feature annotation.</text>
</comment>
<dbReference type="InterPro" id="IPR049900">
    <property type="entry name" value="PKS_mFAS_DH"/>
</dbReference>
<comment type="caution">
    <text evidence="3">The sequence shown here is derived from an EMBL/GenBank/DDBJ whole genome shotgun (WGS) entry which is preliminary data.</text>
</comment>
<feature type="non-terminal residue" evidence="3">
    <location>
        <position position="96"/>
    </location>
</feature>
<dbReference type="Pfam" id="PF21089">
    <property type="entry name" value="PKS_DH_N"/>
    <property type="match status" value="1"/>
</dbReference>
<dbReference type="PROSITE" id="PS52019">
    <property type="entry name" value="PKS_MFAS_DH"/>
    <property type="match status" value="1"/>
</dbReference>
<dbReference type="Gene3D" id="3.10.129.110">
    <property type="entry name" value="Polyketide synthase dehydratase"/>
    <property type="match status" value="1"/>
</dbReference>
<dbReference type="OrthoDB" id="4537517at2"/>
<dbReference type="InterPro" id="IPR020807">
    <property type="entry name" value="PKS_DH"/>
</dbReference>